<keyword evidence="4" id="KW-1185">Reference proteome</keyword>
<dbReference type="RefSeq" id="WP_233675134.1">
    <property type="nucleotide sequence ID" value="NZ_JAJUOS010000001.1"/>
</dbReference>
<evidence type="ECO:0000313" key="3">
    <source>
        <dbReference type="EMBL" id="MCE5972112.1"/>
    </source>
</evidence>
<feature type="transmembrane region" description="Helical" evidence="1">
    <location>
        <begin position="21"/>
        <end position="44"/>
    </location>
</feature>
<dbReference type="EMBL" id="JAJUOS010000001">
    <property type="protein sequence ID" value="MCE5972112.1"/>
    <property type="molecule type" value="Genomic_DNA"/>
</dbReference>
<evidence type="ECO:0000313" key="4">
    <source>
        <dbReference type="Proteomes" id="UP001521181"/>
    </source>
</evidence>
<accession>A0ABS8YQF6</accession>
<proteinExistence type="predicted"/>
<protein>
    <submittedName>
        <fullName evidence="3">DUF4405 domain-containing protein</fullName>
    </submittedName>
</protein>
<dbReference type="Pfam" id="PF14358">
    <property type="entry name" value="DUF4405"/>
    <property type="match status" value="1"/>
</dbReference>
<evidence type="ECO:0000259" key="2">
    <source>
        <dbReference type="Pfam" id="PF14358"/>
    </source>
</evidence>
<evidence type="ECO:0000256" key="1">
    <source>
        <dbReference type="SAM" id="Phobius"/>
    </source>
</evidence>
<keyword evidence="1" id="KW-0472">Membrane</keyword>
<keyword evidence="1" id="KW-0812">Transmembrane</keyword>
<reference evidence="3 4" key="1">
    <citation type="submission" date="2021-12" db="EMBL/GenBank/DDBJ databases">
        <title>Sinirhodobacter sp. WL0062 is a bacterium isolated from seawater.</title>
        <authorList>
            <person name="Wang L."/>
            <person name="He W."/>
            <person name="Zhang D.-F."/>
        </authorList>
    </citation>
    <scope>NUCLEOTIDE SEQUENCE [LARGE SCALE GENOMIC DNA]</scope>
    <source>
        <strain evidence="3 4">WL0062</strain>
    </source>
</reference>
<feature type="transmembrane region" description="Helical" evidence="1">
    <location>
        <begin position="106"/>
        <end position="127"/>
    </location>
</feature>
<comment type="caution">
    <text evidence="3">The sequence shown here is derived from an EMBL/GenBank/DDBJ whole genome shotgun (WGS) entry which is preliminary data.</text>
</comment>
<feature type="transmembrane region" description="Helical" evidence="1">
    <location>
        <begin position="64"/>
        <end position="85"/>
    </location>
</feature>
<keyword evidence="1" id="KW-1133">Transmembrane helix</keyword>
<feature type="domain" description="Flavinylation-associated cytochrome" evidence="2">
    <location>
        <begin position="23"/>
        <end position="85"/>
    </location>
</feature>
<dbReference type="Proteomes" id="UP001521181">
    <property type="component" value="Unassembled WGS sequence"/>
</dbReference>
<dbReference type="InterPro" id="IPR025517">
    <property type="entry name" value="DUF4405"/>
</dbReference>
<gene>
    <name evidence="3" type="ORF">LZA78_01225</name>
</gene>
<organism evidence="3 4">
    <name type="scientific">Rhodobacter flavimaris</name>
    <dbReference type="NCBI Taxonomy" id="2907145"/>
    <lineage>
        <taxon>Bacteria</taxon>
        <taxon>Pseudomonadati</taxon>
        <taxon>Pseudomonadota</taxon>
        <taxon>Alphaproteobacteria</taxon>
        <taxon>Rhodobacterales</taxon>
        <taxon>Rhodobacter group</taxon>
        <taxon>Rhodobacter</taxon>
    </lineage>
</organism>
<sequence>MFDSASHSVAKPRFSARAAAVFLVGLNFLLMLVSGVVVMIAPSGRIAGQIEWTMLGLGRPQWELVHLAGGFLFIGAAVWHIWLHWSVITNLLWSGATKALCHQRELALAVGLTLFVILVAVLGLPPASWLEQMQSWFKRDFW</sequence>
<name>A0ABS8YQF6_9RHOB</name>